<name>A0A102LCS5_9BURK</name>
<evidence type="ECO:0000256" key="1">
    <source>
        <dbReference type="SAM" id="MobiDB-lite"/>
    </source>
</evidence>
<dbReference type="AlphaFoldDB" id="A0A102LCS5"/>
<protein>
    <submittedName>
        <fullName evidence="2">Uncharacterized protein</fullName>
    </submittedName>
</protein>
<proteinExistence type="predicted"/>
<dbReference type="Proteomes" id="UP000065521">
    <property type="component" value="Unassembled WGS sequence"/>
</dbReference>
<accession>A0A102LCS5</accession>
<organism evidence="2 3">
    <name type="scientific">Burkholderia ubonensis</name>
    <dbReference type="NCBI Taxonomy" id="101571"/>
    <lineage>
        <taxon>Bacteria</taxon>
        <taxon>Pseudomonadati</taxon>
        <taxon>Pseudomonadota</taxon>
        <taxon>Betaproteobacteria</taxon>
        <taxon>Burkholderiales</taxon>
        <taxon>Burkholderiaceae</taxon>
        <taxon>Burkholderia</taxon>
        <taxon>Burkholderia cepacia complex</taxon>
    </lineage>
</organism>
<comment type="caution">
    <text evidence="2">The sequence shown here is derived from an EMBL/GenBank/DDBJ whole genome shotgun (WGS) entry which is preliminary data.</text>
</comment>
<dbReference type="EMBL" id="LOTN01000024">
    <property type="protein sequence ID" value="KUZ91494.1"/>
    <property type="molecule type" value="Genomic_DNA"/>
</dbReference>
<feature type="compositionally biased region" description="Basic residues" evidence="1">
    <location>
        <begin position="55"/>
        <end position="66"/>
    </location>
</feature>
<feature type="compositionally biased region" description="Basic and acidic residues" evidence="1">
    <location>
        <begin position="41"/>
        <end position="52"/>
    </location>
</feature>
<gene>
    <name evidence="2" type="ORF">WI38_12090</name>
</gene>
<feature type="region of interest" description="Disordered" evidence="1">
    <location>
        <begin position="41"/>
        <end position="66"/>
    </location>
</feature>
<sequence>MAVPRGADEASGMASILRRIARAWPGDPAIGAESDKCCPKRAETGFKSDETSAARAHRPRTRIYPV</sequence>
<evidence type="ECO:0000313" key="3">
    <source>
        <dbReference type="Proteomes" id="UP000065521"/>
    </source>
</evidence>
<evidence type="ECO:0000313" key="2">
    <source>
        <dbReference type="EMBL" id="KUZ91494.1"/>
    </source>
</evidence>
<reference evidence="2 3" key="1">
    <citation type="submission" date="2015-11" db="EMBL/GenBank/DDBJ databases">
        <title>Expanding the genomic diversity of Burkholderia species for the development of highly accurate diagnostics.</title>
        <authorList>
            <person name="Sahl J."/>
            <person name="Keim P."/>
            <person name="Wagner D."/>
        </authorList>
    </citation>
    <scope>NUCLEOTIDE SEQUENCE [LARGE SCALE GENOMIC DNA]</scope>
    <source>
        <strain evidence="2 3">RF32-BP4</strain>
    </source>
</reference>